<name>A0ABU0SGB7_9ACTN</name>
<dbReference type="Proteomes" id="UP001230328">
    <property type="component" value="Unassembled WGS sequence"/>
</dbReference>
<evidence type="ECO:0000313" key="4">
    <source>
        <dbReference type="Proteomes" id="UP001230328"/>
    </source>
</evidence>
<organism evidence="3 4">
    <name type="scientific">Streptomyces umbrinus</name>
    <dbReference type="NCBI Taxonomy" id="67370"/>
    <lineage>
        <taxon>Bacteria</taxon>
        <taxon>Bacillati</taxon>
        <taxon>Actinomycetota</taxon>
        <taxon>Actinomycetes</taxon>
        <taxon>Kitasatosporales</taxon>
        <taxon>Streptomycetaceae</taxon>
        <taxon>Streptomyces</taxon>
        <taxon>Streptomyces phaeochromogenes group</taxon>
    </lineage>
</organism>
<sequence>MPCAPQRGRHVTAPSGTGSRETQEKTVRKAVLGLFVALAAVLAVVPLAGADQTQTVACCGRPPGQT</sequence>
<keyword evidence="2" id="KW-0472">Membrane</keyword>
<feature type="region of interest" description="Disordered" evidence="1">
    <location>
        <begin position="1"/>
        <end position="24"/>
    </location>
</feature>
<evidence type="ECO:0000313" key="3">
    <source>
        <dbReference type="EMBL" id="MDQ1022594.1"/>
    </source>
</evidence>
<keyword evidence="2" id="KW-1133">Transmembrane helix</keyword>
<evidence type="ECO:0000256" key="2">
    <source>
        <dbReference type="SAM" id="Phobius"/>
    </source>
</evidence>
<gene>
    <name evidence="3" type="ORF">QF035_000176</name>
</gene>
<keyword evidence="4" id="KW-1185">Reference proteome</keyword>
<dbReference type="EMBL" id="JAUSZI010000002">
    <property type="protein sequence ID" value="MDQ1022594.1"/>
    <property type="molecule type" value="Genomic_DNA"/>
</dbReference>
<accession>A0ABU0SGB7</accession>
<evidence type="ECO:0000256" key="1">
    <source>
        <dbReference type="SAM" id="MobiDB-lite"/>
    </source>
</evidence>
<protein>
    <submittedName>
        <fullName evidence="3">Uncharacterized protein</fullName>
    </submittedName>
</protein>
<proteinExistence type="predicted"/>
<comment type="caution">
    <text evidence="3">The sequence shown here is derived from an EMBL/GenBank/DDBJ whole genome shotgun (WGS) entry which is preliminary data.</text>
</comment>
<feature type="transmembrane region" description="Helical" evidence="2">
    <location>
        <begin position="30"/>
        <end position="49"/>
    </location>
</feature>
<keyword evidence="2" id="KW-0812">Transmembrane</keyword>
<reference evidence="3 4" key="1">
    <citation type="submission" date="2023-07" db="EMBL/GenBank/DDBJ databases">
        <title>Comparative genomics of wheat-associated soil bacteria to identify genetic determinants of phenazine resistance.</title>
        <authorList>
            <person name="Mouncey N."/>
        </authorList>
    </citation>
    <scope>NUCLEOTIDE SEQUENCE [LARGE SCALE GENOMIC DNA]</scope>
    <source>
        <strain evidence="3 4">V2I4</strain>
    </source>
</reference>